<dbReference type="GO" id="GO:0035694">
    <property type="term" value="P:mitochondrial protein catabolic process"/>
    <property type="evidence" value="ECO:0007669"/>
    <property type="project" value="InterPro"/>
</dbReference>
<feature type="region of interest" description="Disordered" evidence="13">
    <location>
        <begin position="360"/>
        <end position="399"/>
    </location>
</feature>
<keyword evidence="9" id="KW-0446">Lipid-binding</keyword>
<evidence type="ECO:0000256" key="3">
    <source>
        <dbReference type="ARBA" id="ARBA00004496"/>
    </source>
</evidence>
<comment type="subcellular location">
    <subcellularLocation>
        <location evidence="3">Cytoplasm</location>
    </subcellularLocation>
    <subcellularLocation>
        <location evidence="2">Mitochondrion matrix</location>
    </subcellularLocation>
    <subcellularLocation>
        <location evidence="1">Mitochondrion outer membrane</location>
    </subcellularLocation>
</comment>
<evidence type="ECO:0000256" key="13">
    <source>
        <dbReference type="SAM" id="MobiDB-lite"/>
    </source>
</evidence>
<evidence type="ECO:0000256" key="6">
    <source>
        <dbReference type="ARBA" id="ARBA00022490"/>
    </source>
</evidence>
<proteinExistence type="inferred from homology"/>
<evidence type="ECO:0000256" key="9">
    <source>
        <dbReference type="ARBA" id="ARBA00023121"/>
    </source>
</evidence>
<evidence type="ECO:0000259" key="14">
    <source>
        <dbReference type="Pfam" id="PF16026"/>
    </source>
</evidence>
<evidence type="ECO:0000256" key="5">
    <source>
        <dbReference type="ARBA" id="ARBA00019863"/>
    </source>
</evidence>
<dbReference type="GO" id="GO:0008289">
    <property type="term" value="F:lipid binding"/>
    <property type="evidence" value="ECO:0007669"/>
    <property type="project" value="UniProtKB-KW"/>
</dbReference>
<dbReference type="InterPro" id="IPR031981">
    <property type="entry name" value="MIEAP_C"/>
</dbReference>
<evidence type="ECO:0000256" key="4">
    <source>
        <dbReference type="ARBA" id="ARBA00008233"/>
    </source>
</evidence>
<evidence type="ECO:0000313" key="16">
    <source>
        <dbReference type="RefSeq" id="XP_011500419.1"/>
    </source>
</evidence>
<comment type="similarity">
    <text evidence="4">Belongs to the MIEAP family.</text>
</comment>
<evidence type="ECO:0000256" key="1">
    <source>
        <dbReference type="ARBA" id="ARBA00004294"/>
    </source>
</evidence>
<feature type="compositionally biased region" description="Polar residues" evidence="13">
    <location>
        <begin position="387"/>
        <end position="399"/>
    </location>
</feature>
<dbReference type="GO" id="GO:0035695">
    <property type="term" value="P:mitophagy by internal vacuole formation"/>
    <property type="evidence" value="ECO:0007669"/>
    <property type="project" value="TreeGrafter"/>
</dbReference>
<evidence type="ECO:0000256" key="7">
    <source>
        <dbReference type="ARBA" id="ARBA00022787"/>
    </source>
</evidence>
<dbReference type="PANTHER" id="PTHR21771:SF1">
    <property type="entry name" value="MITOCHONDRIA-EATING PROTEIN"/>
    <property type="match status" value="1"/>
</dbReference>
<dbReference type="Proteomes" id="UP000695007">
    <property type="component" value="Unplaced"/>
</dbReference>
<evidence type="ECO:0000256" key="12">
    <source>
        <dbReference type="ARBA" id="ARBA00032687"/>
    </source>
</evidence>
<dbReference type="InterPro" id="IPR026169">
    <property type="entry name" value="MIEAP"/>
</dbReference>
<sequence length="613" mass="69137">MSRKAMPLMELNTCERIRPERPRNTIQKLVWMPSSQFHLDFVGICEDEGLNPRTALRRLLRLYEGCHYHEAAGFLMRLPNYTLRATFSDIPIDLLIETLPHSLVLLEALYVRLIELGVRDTKVLRLEQLLWKIVGLMSTVQNSFNLKAWARLLTILHRAAPSIRAVLIYRWRALEQAIEGLGKHGLILSKPKSSASDTSTNNGNATSNLVPLRVALREELEMRSEACKHALHKIENLEKHAGVHKGDQGMHAASHQRQLSLKYYEVQQRLIDNQGLLNILEKTRGEHLDLLLKELKSRVEQDKEALRQWTALHKIIAAQEISITNAKNPPPLATRLLEFSRGCAVALQLMNGDGTVDLNNPFNINNYDDDEEEEASSSSAGYHTDESCSPSPESGSNCITDEALQGLPCSDVEAEQLRERYALLYSQGNLHTLDALNNLEPLKNAFELKLKILYSVVILSWRHAGILQASRRVEALKILNGSNAQSQLSAPADLEDSIRHQLATVGAQSGIREVGHQVVTQLDRILYDFPCLKNSSEMKKYALSCSRLAWTCLSRATPLVLDDNRSIEFRREIHVRHHSSPKPTGNRIKAVLWPALREGLQGPFLHKAVVLTY</sequence>
<dbReference type="AlphaFoldDB" id="A0AAJ6YLR4"/>
<evidence type="ECO:0000256" key="2">
    <source>
        <dbReference type="ARBA" id="ARBA00004305"/>
    </source>
</evidence>
<keyword evidence="6" id="KW-0963">Cytoplasm</keyword>
<dbReference type="Pfam" id="PF16026">
    <property type="entry name" value="MIEAP"/>
    <property type="match status" value="1"/>
</dbReference>
<feature type="domain" description="Mitochondria-eating protein C-terminal" evidence="14">
    <location>
        <begin position="415"/>
        <end position="612"/>
    </location>
</feature>
<reference evidence="16" key="1">
    <citation type="submission" date="2025-08" db="UniProtKB">
        <authorList>
            <consortium name="RefSeq"/>
        </authorList>
    </citation>
    <scope>IDENTIFICATION</scope>
</reference>
<dbReference type="RefSeq" id="XP_011500419.1">
    <property type="nucleotide sequence ID" value="XM_011502117.1"/>
</dbReference>
<dbReference type="PANTHER" id="PTHR21771">
    <property type="entry name" value="MITOCHONDRIA-EATING PROTEIN-RELATED"/>
    <property type="match status" value="1"/>
</dbReference>
<keyword evidence="7" id="KW-1000">Mitochondrion outer membrane</keyword>
<accession>A0AAJ6YLR4</accession>
<dbReference type="KEGG" id="csol:105364228"/>
<gene>
    <name evidence="16" type="primary">LOC105364228</name>
</gene>
<evidence type="ECO:0000256" key="8">
    <source>
        <dbReference type="ARBA" id="ARBA00023054"/>
    </source>
</evidence>
<dbReference type="GO" id="GO:0005759">
    <property type="term" value="C:mitochondrial matrix"/>
    <property type="evidence" value="ECO:0007669"/>
    <property type="project" value="UniProtKB-SubCell"/>
</dbReference>
<evidence type="ECO:0000256" key="10">
    <source>
        <dbReference type="ARBA" id="ARBA00023128"/>
    </source>
</evidence>
<dbReference type="GO" id="GO:0005741">
    <property type="term" value="C:mitochondrial outer membrane"/>
    <property type="evidence" value="ECO:0007669"/>
    <property type="project" value="UniProtKB-SubCell"/>
</dbReference>
<keyword evidence="15" id="KW-1185">Reference proteome</keyword>
<evidence type="ECO:0000313" key="15">
    <source>
        <dbReference type="Proteomes" id="UP000695007"/>
    </source>
</evidence>
<keyword evidence="11" id="KW-0472">Membrane</keyword>
<dbReference type="GeneID" id="105364228"/>
<protein>
    <recommendedName>
        <fullName evidence="5">Mitochondria-eating protein</fullName>
    </recommendedName>
    <alternativeName>
        <fullName evidence="12">Spermatogenesis-associated protein 18</fullName>
    </alternativeName>
</protein>
<name>A0AAJ6YLR4_9HYME</name>
<keyword evidence="8" id="KW-0175">Coiled coil</keyword>
<organism evidence="15 16">
    <name type="scientific">Ceratosolen solmsi marchali</name>
    <dbReference type="NCBI Taxonomy" id="326594"/>
    <lineage>
        <taxon>Eukaryota</taxon>
        <taxon>Metazoa</taxon>
        <taxon>Ecdysozoa</taxon>
        <taxon>Arthropoda</taxon>
        <taxon>Hexapoda</taxon>
        <taxon>Insecta</taxon>
        <taxon>Pterygota</taxon>
        <taxon>Neoptera</taxon>
        <taxon>Endopterygota</taxon>
        <taxon>Hymenoptera</taxon>
        <taxon>Apocrita</taxon>
        <taxon>Proctotrupomorpha</taxon>
        <taxon>Chalcidoidea</taxon>
        <taxon>Agaonidae</taxon>
        <taxon>Agaoninae</taxon>
        <taxon>Ceratosolen</taxon>
    </lineage>
</organism>
<evidence type="ECO:0000256" key="11">
    <source>
        <dbReference type="ARBA" id="ARBA00023136"/>
    </source>
</evidence>
<keyword evidence="10" id="KW-0496">Mitochondrion</keyword>